<evidence type="ECO:0000256" key="7">
    <source>
        <dbReference type="SAM" id="MobiDB-lite"/>
    </source>
</evidence>
<evidence type="ECO:0000313" key="9">
    <source>
        <dbReference type="Proteomes" id="UP000228689"/>
    </source>
</evidence>
<evidence type="ECO:0000313" key="8">
    <source>
        <dbReference type="EMBL" id="PIY94530.1"/>
    </source>
</evidence>
<dbReference type="InterPro" id="IPR023035">
    <property type="entry name" value="Ribosomal_uS9_bac/plastid"/>
</dbReference>
<evidence type="ECO:0000256" key="6">
    <source>
        <dbReference type="RuleBase" id="RU003815"/>
    </source>
</evidence>
<organism evidence="8 9">
    <name type="scientific">Candidatus Komeilibacteria bacterium CG_4_10_14_0_8_um_filter_37_78</name>
    <dbReference type="NCBI Taxonomy" id="1974471"/>
    <lineage>
        <taxon>Bacteria</taxon>
        <taxon>Candidatus Komeiliibacteriota</taxon>
    </lineage>
</organism>
<keyword evidence="2 5" id="KW-0689">Ribosomal protein</keyword>
<dbReference type="InterPro" id="IPR014721">
    <property type="entry name" value="Ribsml_uS5_D2-typ_fold_subgr"/>
</dbReference>
<dbReference type="InterPro" id="IPR020574">
    <property type="entry name" value="Ribosomal_uS9_CS"/>
</dbReference>
<name>A0A2M7RCN9_9BACT</name>
<dbReference type="PROSITE" id="PS00360">
    <property type="entry name" value="RIBOSOMAL_S9"/>
    <property type="match status" value="1"/>
</dbReference>
<dbReference type="AlphaFoldDB" id="A0A2M7RCN9"/>
<evidence type="ECO:0000256" key="4">
    <source>
        <dbReference type="ARBA" id="ARBA00035259"/>
    </source>
</evidence>
<dbReference type="GO" id="GO:0022627">
    <property type="term" value="C:cytosolic small ribosomal subunit"/>
    <property type="evidence" value="ECO:0007669"/>
    <property type="project" value="TreeGrafter"/>
</dbReference>
<evidence type="ECO:0000256" key="1">
    <source>
        <dbReference type="ARBA" id="ARBA00005251"/>
    </source>
</evidence>
<sequence>MSKQAENEIKKITVKKYKGFFQAIGKRKSAIARVRITDKGDQNGIVINDKPIEEYFRYPIWQSIVYSPIVLVADAKKYFVSVKVNGGGPVSQAKAIRHGIARVLLMFEPLHRPALKAAGFLKRDPRVKERKKPGLKRARRAPQWAKR</sequence>
<proteinExistence type="inferred from homology"/>
<dbReference type="InterPro" id="IPR000754">
    <property type="entry name" value="Ribosomal_uS9"/>
</dbReference>
<dbReference type="SUPFAM" id="SSF54211">
    <property type="entry name" value="Ribosomal protein S5 domain 2-like"/>
    <property type="match status" value="1"/>
</dbReference>
<feature type="region of interest" description="Disordered" evidence="7">
    <location>
        <begin position="125"/>
        <end position="147"/>
    </location>
</feature>
<comment type="similarity">
    <text evidence="1 5 6">Belongs to the universal ribosomal protein uS9 family.</text>
</comment>
<comment type="caution">
    <text evidence="8">The sequence shown here is derived from an EMBL/GenBank/DDBJ whole genome shotgun (WGS) entry which is preliminary data.</text>
</comment>
<protein>
    <recommendedName>
        <fullName evidence="4 5">Small ribosomal subunit protein uS9</fullName>
    </recommendedName>
</protein>
<dbReference type="Proteomes" id="UP000228689">
    <property type="component" value="Unassembled WGS sequence"/>
</dbReference>
<dbReference type="Pfam" id="PF00380">
    <property type="entry name" value="Ribosomal_S9"/>
    <property type="match status" value="1"/>
</dbReference>
<dbReference type="PANTHER" id="PTHR21569">
    <property type="entry name" value="RIBOSOMAL PROTEIN S9"/>
    <property type="match status" value="1"/>
</dbReference>
<gene>
    <name evidence="5" type="primary">rpsI</name>
    <name evidence="8" type="ORF">COY67_02360</name>
</gene>
<evidence type="ECO:0000256" key="3">
    <source>
        <dbReference type="ARBA" id="ARBA00023274"/>
    </source>
</evidence>
<dbReference type="FunFam" id="3.30.230.10:FF:000001">
    <property type="entry name" value="30S ribosomal protein S9"/>
    <property type="match status" value="1"/>
</dbReference>
<dbReference type="HAMAP" id="MF_00532_B">
    <property type="entry name" value="Ribosomal_uS9_B"/>
    <property type="match status" value="1"/>
</dbReference>
<keyword evidence="3 5" id="KW-0687">Ribonucleoprotein</keyword>
<evidence type="ECO:0000256" key="5">
    <source>
        <dbReference type="HAMAP-Rule" id="MF_00532"/>
    </source>
</evidence>
<dbReference type="GO" id="GO:0003723">
    <property type="term" value="F:RNA binding"/>
    <property type="evidence" value="ECO:0007669"/>
    <property type="project" value="TreeGrafter"/>
</dbReference>
<dbReference type="InterPro" id="IPR020568">
    <property type="entry name" value="Ribosomal_Su5_D2-typ_SF"/>
</dbReference>
<dbReference type="GO" id="GO:0006412">
    <property type="term" value="P:translation"/>
    <property type="evidence" value="ECO:0007669"/>
    <property type="project" value="UniProtKB-UniRule"/>
</dbReference>
<feature type="compositionally biased region" description="Basic residues" evidence="7">
    <location>
        <begin position="128"/>
        <end position="147"/>
    </location>
</feature>
<dbReference type="Gene3D" id="3.30.230.10">
    <property type="match status" value="1"/>
</dbReference>
<evidence type="ECO:0000256" key="2">
    <source>
        <dbReference type="ARBA" id="ARBA00022980"/>
    </source>
</evidence>
<dbReference type="NCBIfam" id="NF001099">
    <property type="entry name" value="PRK00132.1"/>
    <property type="match status" value="1"/>
</dbReference>
<dbReference type="PANTHER" id="PTHR21569:SF1">
    <property type="entry name" value="SMALL RIBOSOMAL SUBUNIT PROTEIN US9M"/>
    <property type="match status" value="1"/>
</dbReference>
<reference evidence="9" key="1">
    <citation type="submission" date="2017-09" db="EMBL/GenBank/DDBJ databases">
        <title>Depth-based differentiation of microbial function through sediment-hosted aquifers and enrichment of novel symbionts in the deep terrestrial subsurface.</title>
        <authorList>
            <person name="Probst A.J."/>
            <person name="Ladd B."/>
            <person name="Jarett J.K."/>
            <person name="Geller-Mcgrath D.E."/>
            <person name="Sieber C.M.K."/>
            <person name="Emerson J.B."/>
            <person name="Anantharaman K."/>
            <person name="Thomas B.C."/>
            <person name="Malmstrom R."/>
            <person name="Stieglmeier M."/>
            <person name="Klingl A."/>
            <person name="Woyke T."/>
            <person name="Ryan C.M."/>
            <person name="Banfield J.F."/>
        </authorList>
    </citation>
    <scope>NUCLEOTIDE SEQUENCE [LARGE SCALE GENOMIC DNA]</scope>
</reference>
<dbReference type="EMBL" id="PFMC01000061">
    <property type="protein sequence ID" value="PIY94530.1"/>
    <property type="molecule type" value="Genomic_DNA"/>
</dbReference>
<dbReference type="GO" id="GO:0003735">
    <property type="term" value="F:structural constituent of ribosome"/>
    <property type="evidence" value="ECO:0007669"/>
    <property type="project" value="InterPro"/>
</dbReference>
<accession>A0A2M7RCN9</accession>